<reference evidence="1" key="1">
    <citation type="journal article" date="2014" name="Front. Microbiol.">
        <title>High frequency of phylogenetically diverse reductive dehalogenase-homologous genes in deep subseafloor sedimentary metagenomes.</title>
        <authorList>
            <person name="Kawai M."/>
            <person name="Futagami T."/>
            <person name="Toyoda A."/>
            <person name="Takaki Y."/>
            <person name="Nishi S."/>
            <person name="Hori S."/>
            <person name="Arai W."/>
            <person name="Tsubouchi T."/>
            <person name="Morono Y."/>
            <person name="Uchiyama I."/>
            <person name="Ito T."/>
            <person name="Fujiyama A."/>
            <person name="Inagaki F."/>
            <person name="Takami H."/>
        </authorList>
    </citation>
    <scope>NUCLEOTIDE SEQUENCE</scope>
    <source>
        <strain evidence="1">Expedition CK06-06</strain>
    </source>
</reference>
<dbReference type="EMBL" id="BARS01042923">
    <property type="protein sequence ID" value="GAG34081.1"/>
    <property type="molecule type" value="Genomic_DNA"/>
</dbReference>
<evidence type="ECO:0000313" key="1">
    <source>
        <dbReference type="EMBL" id="GAG34081.1"/>
    </source>
</evidence>
<dbReference type="AlphaFoldDB" id="X0YB50"/>
<comment type="caution">
    <text evidence="1">The sequence shown here is derived from an EMBL/GenBank/DDBJ whole genome shotgun (WGS) entry which is preliminary data.</text>
</comment>
<sequence>DEAKALGIPTVFSLIREPSFFEKHGFKLIDKAELPRKVWGECYRCPKFPDCDEVAVIYHV</sequence>
<protein>
    <recommendedName>
        <fullName evidence="2">N-acetyltransferase domain-containing protein</fullName>
    </recommendedName>
</protein>
<name>X0YB50_9ZZZZ</name>
<proteinExistence type="predicted"/>
<gene>
    <name evidence="1" type="ORF">S01H1_65054</name>
</gene>
<accession>X0YB50</accession>
<organism evidence="1">
    <name type="scientific">marine sediment metagenome</name>
    <dbReference type="NCBI Taxonomy" id="412755"/>
    <lineage>
        <taxon>unclassified sequences</taxon>
        <taxon>metagenomes</taxon>
        <taxon>ecological metagenomes</taxon>
    </lineage>
</organism>
<evidence type="ECO:0008006" key="2">
    <source>
        <dbReference type="Google" id="ProtNLM"/>
    </source>
</evidence>
<feature type="non-terminal residue" evidence="1">
    <location>
        <position position="1"/>
    </location>
</feature>